<dbReference type="GO" id="GO:0008270">
    <property type="term" value="F:zinc ion binding"/>
    <property type="evidence" value="ECO:0007669"/>
    <property type="project" value="UniProtKB-KW"/>
</dbReference>
<dbReference type="InterPro" id="IPR013085">
    <property type="entry name" value="U1-CZ_Znf_C2H2"/>
</dbReference>
<dbReference type="GO" id="GO:0030627">
    <property type="term" value="F:pre-mRNA 5'-splice site binding"/>
    <property type="evidence" value="ECO:0007669"/>
    <property type="project" value="InterPro"/>
</dbReference>
<dbReference type="AlphaFoldDB" id="C4R0Q3"/>
<dbReference type="SMART" id="SM00451">
    <property type="entry name" value="ZnF_U1"/>
    <property type="match status" value="1"/>
</dbReference>
<dbReference type="SMR" id="C4R0Q3"/>
<dbReference type="Gene3D" id="3.30.160.60">
    <property type="entry name" value="Classic Zinc Finger"/>
    <property type="match status" value="1"/>
</dbReference>
<dbReference type="GO" id="GO:0005685">
    <property type="term" value="C:U1 snRNP"/>
    <property type="evidence" value="ECO:0007669"/>
    <property type="project" value="InterPro"/>
</dbReference>
<comment type="subcellular location">
    <subcellularLocation>
        <location evidence="1">Nucleus</location>
    </subcellularLocation>
</comment>
<dbReference type="eggNOG" id="KOG3454">
    <property type="taxonomic scope" value="Eukaryota"/>
</dbReference>
<proteinExistence type="predicted"/>
<evidence type="ECO:0000313" key="10">
    <source>
        <dbReference type="EMBL" id="CAY69077.1"/>
    </source>
</evidence>
<dbReference type="PANTHER" id="PTHR31148">
    <property type="entry name" value="U1 SMALL NUCLEAR RIBONUCLEOPROTEIN C"/>
    <property type="match status" value="1"/>
</dbReference>
<accession>C4R0Q3</accession>
<dbReference type="Pfam" id="PF06220">
    <property type="entry name" value="zf-U1"/>
    <property type="match status" value="1"/>
</dbReference>
<keyword evidence="5" id="KW-0694">RNA-binding</keyword>
<evidence type="ECO:0000256" key="3">
    <source>
        <dbReference type="ARBA" id="ARBA00022771"/>
    </source>
</evidence>
<dbReference type="KEGG" id="ppa:PAS_chr2-1_0450"/>
<evidence type="ECO:0000256" key="7">
    <source>
        <dbReference type="ARBA" id="ARBA00023274"/>
    </source>
</evidence>
<dbReference type="PROSITE" id="PS50171">
    <property type="entry name" value="ZF_MATRIN"/>
    <property type="match status" value="1"/>
</dbReference>
<dbReference type="EMBL" id="FN392320">
    <property type="protein sequence ID" value="CAY69077.1"/>
    <property type="molecule type" value="Genomic_DNA"/>
</dbReference>
<feature type="compositionally biased region" description="Pro residues" evidence="8">
    <location>
        <begin position="79"/>
        <end position="95"/>
    </location>
</feature>
<evidence type="ECO:0000256" key="6">
    <source>
        <dbReference type="ARBA" id="ARBA00023242"/>
    </source>
</evidence>
<keyword evidence="11" id="KW-1185">Reference proteome</keyword>
<evidence type="ECO:0000259" key="9">
    <source>
        <dbReference type="PROSITE" id="PS50171"/>
    </source>
</evidence>
<reference evidence="10 11" key="1">
    <citation type="journal article" date="2009" name="Nat. Biotechnol.">
        <title>Genome sequence of the recombinant protein production host Pichia pastoris.</title>
        <authorList>
            <person name="De Schutter K."/>
            <person name="Lin Y.C."/>
            <person name="Tiels P."/>
            <person name="Van Hecke A."/>
            <person name="Glinka S."/>
            <person name="Weber-Lehmann J."/>
            <person name="Rouze P."/>
            <person name="Van de Peer Y."/>
            <person name="Callewaert N."/>
        </authorList>
    </citation>
    <scope>NUCLEOTIDE SEQUENCE [LARGE SCALE GENOMIC DNA]</scope>
    <source>
        <strain evidence="11">GS115 / ATCC 20864</strain>
    </source>
</reference>
<dbReference type="InterPro" id="IPR017340">
    <property type="entry name" value="U1_snRNP-C"/>
</dbReference>
<keyword evidence="3" id="KW-0863">Zinc-finger</keyword>
<evidence type="ECO:0000313" key="11">
    <source>
        <dbReference type="Proteomes" id="UP000000314"/>
    </source>
</evidence>
<dbReference type="InterPro" id="IPR000690">
    <property type="entry name" value="Matrin/U1-C_Znf_C2H2"/>
</dbReference>
<dbReference type="PANTHER" id="PTHR31148:SF1">
    <property type="entry name" value="U1 SMALL NUCLEAR RIBONUCLEOPROTEIN C"/>
    <property type="match status" value="1"/>
</dbReference>
<protein>
    <submittedName>
        <fullName evidence="10">Component of the U1 snRNP complex required for pre-mRNA splicing</fullName>
    </submittedName>
</protein>
<dbReference type="OMA" id="YSLETHY"/>
<dbReference type="GO" id="GO:0000395">
    <property type="term" value="P:mRNA 5'-splice site recognition"/>
    <property type="evidence" value="ECO:0007669"/>
    <property type="project" value="InterPro"/>
</dbReference>
<name>C4R0Q3_KOMPG</name>
<evidence type="ECO:0000256" key="5">
    <source>
        <dbReference type="ARBA" id="ARBA00022884"/>
    </source>
</evidence>
<dbReference type="InterPro" id="IPR003604">
    <property type="entry name" value="Matrin/U1-like-C_Znf_C2H2"/>
</dbReference>
<dbReference type="Proteomes" id="UP000000314">
    <property type="component" value="Chromosome 2"/>
</dbReference>
<organism evidence="10 11">
    <name type="scientific">Komagataella phaffii (strain GS115 / ATCC 20864)</name>
    <name type="common">Yeast</name>
    <name type="synonym">Pichia pastoris</name>
    <dbReference type="NCBI Taxonomy" id="644223"/>
    <lineage>
        <taxon>Eukaryota</taxon>
        <taxon>Fungi</taxon>
        <taxon>Dikarya</taxon>
        <taxon>Ascomycota</taxon>
        <taxon>Saccharomycotina</taxon>
        <taxon>Pichiomycetes</taxon>
        <taxon>Pichiales</taxon>
        <taxon>Pichiaceae</taxon>
        <taxon>Komagataella</taxon>
    </lineage>
</organism>
<feature type="region of interest" description="Disordered" evidence="8">
    <location>
        <begin position="74"/>
        <end position="97"/>
    </location>
</feature>
<evidence type="ECO:0000256" key="8">
    <source>
        <dbReference type="SAM" id="MobiDB-lite"/>
    </source>
</evidence>
<dbReference type="InParanoid" id="C4R0Q3"/>
<keyword evidence="4" id="KW-0862">Zinc</keyword>
<dbReference type="PIRSF" id="PIRSF037969">
    <property type="entry name" value="U1_snRNP-C"/>
    <property type="match status" value="1"/>
</dbReference>
<feature type="domain" description="Matrin-type" evidence="9">
    <location>
        <begin position="4"/>
        <end position="36"/>
    </location>
</feature>
<dbReference type="RefSeq" id="XP_002491357.1">
    <property type="nucleotide sequence ID" value="XM_002491312.1"/>
</dbReference>
<evidence type="ECO:0000256" key="2">
    <source>
        <dbReference type="ARBA" id="ARBA00022723"/>
    </source>
</evidence>
<dbReference type="GeneID" id="8198917"/>
<evidence type="ECO:0000256" key="1">
    <source>
        <dbReference type="ARBA" id="ARBA00004123"/>
    </source>
</evidence>
<keyword evidence="7" id="KW-0687">Ribonucleoprotein</keyword>
<dbReference type="SUPFAM" id="SSF57667">
    <property type="entry name" value="beta-beta-alpha zinc fingers"/>
    <property type="match status" value="1"/>
</dbReference>
<keyword evidence="2" id="KW-0479">Metal-binding</keyword>
<dbReference type="OrthoDB" id="76567at2759"/>
<dbReference type="HOGENOM" id="CLU_146144_0_0_1"/>
<evidence type="ECO:0000256" key="4">
    <source>
        <dbReference type="ARBA" id="ARBA00022833"/>
    </source>
</evidence>
<keyword evidence="6" id="KW-0539">Nucleus</keyword>
<gene>
    <name evidence="10" type="ordered locus">PAS_chr2-1_0450</name>
</gene>
<sequence>MAKYYCEYCNSYLTHDSLSVRKSHLIGRNHLRKYCDYYEEKAKELGIWDSNDLPYEITESDLYANIPGRPLSLETPLETFPPPPSLPNLPNPPPAIYHYNTTEEKELISSVMREYQHRNTVK</sequence>
<dbReference type="STRING" id="644223.C4R0Q3"/>
<dbReference type="InterPro" id="IPR036236">
    <property type="entry name" value="Znf_C2H2_sf"/>
</dbReference>